<dbReference type="InterPro" id="IPR036322">
    <property type="entry name" value="WD40_repeat_dom_sf"/>
</dbReference>
<organism evidence="2 3">
    <name type="scientific">Micromonas commoda (strain RCC299 / NOUM17 / CCMP2709)</name>
    <name type="common">Picoplanktonic green alga</name>
    <dbReference type="NCBI Taxonomy" id="296587"/>
    <lineage>
        <taxon>Eukaryota</taxon>
        <taxon>Viridiplantae</taxon>
        <taxon>Chlorophyta</taxon>
        <taxon>Mamiellophyceae</taxon>
        <taxon>Mamiellales</taxon>
        <taxon>Mamiellaceae</taxon>
        <taxon>Micromonas</taxon>
    </lineage>
</organism>
<dbReference type="eggNOG" id="KOG2919">
    <property type="taxonomic scope" value="Eukaryota"/>
</dbReference>
<sequence length="609" mass="65134">MADDDERSIRLYALDLSSRASTPTSSLTLTTEFAVNAGRAGASTSAHDSIPHDNHLKGARWSPDGVCLLTCGAEDNTYRVYDIPANLDDVPPASDEPIGPHGLPADRLWPALRIKERESVYDYAWYPGMTANDPGTCVFASTARSQPVHLWDAVTGSARASYVAHDHLDEPIAALSVAFASDGRRLLAGYKNAIRAWDLSRPGRDCDVYRTLEPKRRQRGGGAGGGERVGQAGLVSCIATAPAKTNGLFAAGSYGEPGVGVYHEPTGEQALVLSGGHRRGGVTHLAWSPCGNYLYTGARRDGEILCWDVRNPDVGCVYRMRRAAEGTNQRVGFDVECSGRHLVSGGTDGCLRAYDLRTGEEVGAWRASADTVSDWAFHPGSSFAAGDGGNARGWTAPRGASASGHRHFRSPADGVDASDDDGEGGDAKVESPTNALQIWSFSVAEQHPRTYPRAGLSTTTLSLFVGAAHRWMSHSGMSARVLSATPSLTRCVVEGWKTMVTVPELETSKEKSAMTLLGASLMNTYRNMSRSPLSIRLLSPSVYASIAAMSSPSSPSTWYTGAPASLRSSARNVSALRGILRFSVRHSFSLRFVHFCDASSLLYPASMTK</sequence>
<proteinExistence type="predicted"/>
<dbReference type="InterPro" id="IPR015943">
    <property type="entry name" value="WD40/YVTN_repeat-like_dom_sf"/>
</dbReference>
<evidence type="ECO:0000313" key="2">
    <source>
        <dbReference type="EMBL" id="ACO63068.1"/>
    </source>
</evidence>
<dbReference type="Proteomes" id="UP000002009">
    <property type="component" value="Chromosome 4"/>
</dbReference>
<dbReference type="InterPro" id="IPR001680">
    <property type="entry name" value="WD40_rpt"/>
</dbReference>
<reference evidence="2 3" key="1">
    <citation type="journal article" date="2009" name="Science">
        <title>Green evolution and dynamic adaptations revealed by genomes of the marine picoeukaryotes Micromonas.</title>
        <authorList>
            <person name="Worden A.Z."/>
            <person name="Lee J.H."/>
            <person name="Mock T."/>
            <person name="Rouze P."/>
            <person name="Simmons M.P."/>
            <person name="Aerts A.L."/>
            <person name="Allen A.E."/>
            <person name="Cuvelier M.L."/>
            <person name="Derelle E."/>
            <person name="Everett M.V."/>
            <person name="Foulon E."/>
            <person name="Grimwood J."/>
            <person name="Gundlach H."/>
            <person name="Henrissat B."/>
            <person name="Napoli C."/>
            <person name="McDonald S.M."/>
            <person name="Parker M.S."/>
            <person name="Rombauts S."/>
            <person name="Salamov A."/>
            <person name="Von Dassow P."/>
            <person name="Badger J.H."/>
            <person name="Coutinho P.M."/>
            <person name="Demir E."/>
            <person name="Dubchak I."/>
            <person name="Gentemann C."/>
            <person name="Eikrem W."/>
            <person name="Gready J.E."/>
            <person name="John U."/>
            <person name="Lanier W."/>
            <person name="Lindquist E.A."/>
            <person name="Lucas S."/>
            <person name="Mayer K.F."/>
            <person name="Moreau H."/>
            <person name="Not F."/>
            <person name="Otillar R."/>
            <person name="Panaud O."/>
            <person name="Pangilinan J."/>
            <person name="Paulsen I."/>
            <person name="Piegu B."/>
            <person name="Poliakov A."/>
            <person name="Robbens S."/>
            <person name="Schmutz J."/>
            <person name="Toulza E."/>
            <person name="Wyss T."/>
            <person name="Zelensky A."/>
            <person name="Zhou K."/>
            <person name="Armbrust E.V."/>
            <person name="Bhattacharya D."/>
            <person name="Goodenough U.W."/>
            <person name="Van de Peer Y."/>
            <person name="Grigoriev I.V."/>
        </authorList>
    </citation>
    <scope>NUCLEOTIDE SEQUENCE [LARGE SCALE GENOMIC DNA]</scope>
    <source>
        <strain evidence="3">RCC299 / NOUM17</strain>
    </source>
</reference>
<dbReference type="GeneID" id="8243095"/>
<dbReference type="Pfam" id="PF00400">
    <property type="entry name" value="WD40"/>
    <property type="match status" value="2"/>
</dbReference>
<dbReference type="AlphaFoldDB" id="C1E478"/>
<keyword evidence="3" id="KW-1185">Reference proteome</keyword>
<evidence type="ECO:0000256" key="1">
    <source>
        <dbReference type="SAM" id="MobiDB-lite"/>
    </source>
</evidence>
<dbReference type="PANTHER" id="PTHR13211:SF0">
    <property type="entry name" value="TELOMERASE CAJAL BODY PROTEIN 1"/>
    <property type="match status" value="1"/>
</dbReference>
<dbReference type="RefSeq" id="XP_002501810.1">
    <property type="nucleotide sequence ID" value="XM_002501764.1"/>
</dbReference>
<name>C1E478_MICCC</name>
<dbReference type="STRING" id="296587.C1E478"/>
<dbReference type="InParanoid" id="C1E478"/>
<dbReference type="SUPFAM" id="SSF50978">
    <property type="entry name" value="WD40 repeat-like"/>
    <property type="match status" value="1"/>
</dbReference>
<gene>
    <name evidence="2" type="ORF">MICPUN_105456</name>
</gene>
<evidence type="ECO:0000313" key="3">
    <source>
        <dbReference type="Proteomes" id="UP000002009"/>
    </source>
</evidence>
<dbReference type="PANTHER" id="PTHR13211">
    <property type="entry name" value="TELOMERASE CAJAL BODY PROTEIN 1"/>
    <property type="match status" value="1"/>
</dbReference>
<evidence type="ECO:0008006" key="4">
    <source>
        <dbReference type="Google" id="ProtNLM"/>
    </source>
</evidence>
<dbReference type="KEGG" id="mis:MICPUN_105456"/>
<dbReference type="FunCoup" id="C1E478">
    <property type="interactions" value="1924"/>
</dbReference>
<dbReference type="SMART" id="SM00320">
    <property type="entry name" value="WD40"/>
    <property type="match status" value="5"/>
</dbReference>
<dbReference type="OrthoDB" id="498121at2759"/>
<dbReference type="Gene3D" id="2.130.10.10">
    <property type="entry name" value="YVTN repeat-like/Quinoprotein amine dehydrogenase"/>
    <property type="match status" value="2"/>
</dbReference>
<accession>C1E478</accession>
<protein>
    <recommendedName>
        <fullName evidence="4">WD40 repeat-like protein</fullName>
    </recommendedName>
</protein>
<feature type="region of interest" description="Disordered" evidence="1">
    <location>
        <begin position="388"/>
        <end position="430"/>
    </location>
</feature>
<dbReference type="EMBL" id="CP001325">
    <property type="protein sequence ID" value="ACO63068.1"/>
    <property type="molecule type" value="Genomic_DNA"/>
</dbReference>
<dbReference type="InterPro" id="IPR051150">
    <property type="entry name" value="SWT21/TCAB1_mRNA_Telomere"/>
</dbReference>